<dbReference type="PANTHER" id="PTHR39166:SF1">
    <property type="entry name" value="BLL1166 PROTEIN"/>
    <property type="match status" value="1"/>
</dbReference>
<dbReference type="PANTHER" id="PTHR39166">
    <property type="entry name" value="BLL1166 PROTEIN"/>
    <property type="match status" value="1"/>
</dbReference>
<comment type="caution">
    <text evidence="1">The sequence shown here is derived from an EMBL/GenBank/DDBJ whole genome shotgun (WGS) entry which is preliminary data.</text>
</comment>
<proteinExistence type="predicted"/>
<dbReference type="Proteomes" id="UP000230391">
    <property type="component" value="Unassembled WGS sequence"/>
</dbReference>
<organism evidence="1 2">
    <name type="scientific">Candidatus Kaiserbacteria bacterium CG_4_9_14_0_2_um_filter_41_32</name>
    <dbReference type="NCBI Taxonomy" id="1974601"/>
    <lineage>
        <taxon>Bacteria</taxon>
        <taxon>Candidatus Kaiseribacteriota</taxon>
    </lineage>
</organism>
<sequence>MNEQDIINLVRSDKWMMNVLQEAEKLNLPEWIIGAGFLRNKVWDYLHGIKREVADTNDIDLVYFNDSDVDEENDKKISESMKGVLGLDWEIVNQAYTHKWHNRDTPYTSTAEGLAEWVETPTSVGVTLINGNPKIISPHGIDDLVNLVIRPTPSHKEDLGIFYSRIESKKWLEKWPKLRVIVN</sequence>
<evidence type="ECO:0000313" key="1">
    <source>
        <dbReference type="EMBL" id="PJC55842.1"/>
    </source>
</evidence>
<dbReference type="AlphaFoldDB" id="A0A2M8FE18"/>
<name>A0A2M8FE18_9BACT</name>
<dbReference type="EMBL" id="PFRD01000128">
    <property type="protein sequence ID" value="PJC55842.1"/>
    <property type="molecule type" value="Genomic_DNA"/>
</dbReference>
<protein>
    <recommendedName>
        <fullName evidence="3">Nucleotidyltransferase family protein</fullName>
    </recommendedName>
</protein>
<reference evidence="2" key="1">
    <citation type="submission" date="2017-09" db="EMBL/GenBank/DDBJ databases">
        <title>Depth-based differentiation of microbial function through sediment-hosted aquifers and enrichment of novel symbionts in the deep terrestrial subsurface.</title>
        <authorList>
            <person name="Probst A.J."/>
            <person name="Ladd B."/>
            <person name="Jarett J.K."/>
            <person name="Geller-Mcgrath D.E."/>
            <person name="Sieber C.M.K."/>
            <person name="Emerson J.B."/>
            <person name="Anantharaman K."/>
            <person name="Thomas B.C."/>
            <person name="Malmstrom R."/>
            <person name="Stieglmeier M."/>
            <person name="Klingl A."/>
            <person name="Woyke T."/>
            <person name="Ryan C.M."/>
            <person name="Banfield J.F."/>
        </authorList>
    </citation>
    <scope>NUCLEOTIDE SEQUENCE [LARGE SCALE GENOMIC DNA]</scope>
</reference>
<evidence type="ECO:0000313" key="2">
    <source>
        <dbReference type="Proteomes" id="UP000230391"/>
    </source>
</evidence>
<dbReference type="InterPro" id="IPR009267">
    <property type="entry name" value="NTP_transf_6"/>
</dbReference>
<dbReference type="Pfam" id="PF06042">
    <property type="entry name" value="NTP_transf_6"/>
    <property type="match status" value="1"/>
</dbReference>
<accession>A0A2M8FE18</accession>
<gene>
    <name evidence="1" type="ORF">CO026_03525</name>
</gene>
<evidence type="ECO:0008006" key="3">
    <source>
        <dbReference type="Google" id="ProtNLM"/>
    </source>
</evidence>